<dbReference type="PANTHER" id="PTHR31339:SF3">
    <property type="entry name" value="PECTIN LYASE-LIKE SUPERFAMILY PROTEIN"/>
    <property type="match status" value="1"/>
</dbReference>
<reference evidence="6" key="2">
    <citation type="journal article" date="2024" name="Plant">
        <title>Genomic evolution and insights into agronomic trait innovations of Sesamum species.</title>
        <authorList>
            <person name="Miao H."/>
            <person name="Wang L."/>
            <person name="Qu L."/>
            <person name="Liu H."/>
            <person name="Sun Y."/>
            <person name="Le M."/>
            <person name="Wang Q."/>
            <person name="Wei S."/>
            <person name="Zheng Y."/>
            <person name="Lin W."/>
            <person name="Duan Y."/>
            <person name="Cao H."/>
            <person name="Xiong S."/>
            <person name="Wang X."/>
            <person name="Wei L."/>
            <person name="Li C."/>
            <person name="Ma Q."/>
            <person name="Ju M."/>
            <person name="Zhao R."/>
            <person name="Li G."/>
            <person name="Mu C."/>
            <person name="Tian Q."/>
            <person name="Mei H."/>
            <person name="Zhang T."/>
            <person name="Gao T."/>
            <person name="Zhang H."/>
        </authorList>
    </citation>
    <scope>NUCLEOTIDE SEQUENCE</scope>
    <source>
        <strain evidence="6">K16</strain>
    </source>
</reference>
<dbReference type="PANTHER" id="PTHR31339">
    <property type="entry name" value="PECTIN LYASE-RELATED"/>
    <property type="match status" value="1"/>
</dbReference>
<keyword evidence="3 4" id="KW-0326">Glycosidase</keyword>
<evidence type="ECO:0000313" key="7">
    <source>
        <dbReference type="Proteomes" id="UP001289374"/>
    </source>
</evidence>
<comment type="caution">
    <text evidence="6">The sequence shown here is derived from an EMBL/GenBank/DDBJ whole genome shotgun (WGS) entry which is preliminary data.</text>
</comment>
<evidence type="ECO:0000256" key="2">
    <source>
        <dbReference type="ARBA" id="ARBA00022801"/>
    </source>
</evidence>
<sequence>MCFGIIVLLINCLALANAEEVTCSGIVPMRYREDNISITDFGGVGDGVTLNTKAFKEAIYRIGHLHRRGGTLLYIPPGEYLTGPFNLTSHMTLYLARGAVIKATVDTEEWPLLPPLPSYGRGRELPGGRYMSFIHADGLHDVIITGENGTIDGQGDVWWNMWRQRTLKFTRPNLVELLNSTSIIISNLTFKNSPFWNLHPVYCSNVVINYATIVAPADSPNTDGIDPDSSSHVCIEDSYISTGDDLVAVKSGWDEYGIAYGRPSHDITIRRVTGSSPFAGIAVGSETSGGVEDILAEHISLFNMGFGIHLKTNIGRGGVIRNITISNVYMDKARKGIKISGDVGDHPDENYNPKALPVLKDVKIKDIWGDRVQQPGLIRGLKNAPFSGICLSNISLGGTTGQRDLPWQCSDVSGGAVQVSPLPCSELTSSQQIGACASSF</sequence>
<evidence type="ECO:0000256" key="4">
    <source>
        <dbReference type="RuleBase" id="RU361169"/>
    </source>
</evidence>
<name>A0AAE1WXH9_9LAMI</name>
<dbReference type="InterPro" id="IPR000743">
    <property type="entry name" value="Glyco_hydro_28"/>
</dbReference>
<dbReference type="GO" id="GO:0005975">
    <property type="term" value="P:carbohydrate metabolic process"/>
    <property type="evidence" value="ECO:0007669"/>
    <property type="project" value="InterPro"/>
</dbReference>
<evidence type="ECO:0000313" key="6">
    <source>
        <dbReference type="EMBL" id="KAK4400947.1"/>
    </source>
</evidence>
<dbReference type="InterPro" id="IPR006626">
    <property type="entry name" value="PbH1"/>
</dbReference>
<dbReference type="SMART" id="SM00710">
    <property type="entry name" value="PbH1"/>
    <property type="match status" value="5"/>
</dbReference>
<dbReference type="Proteomes" id="UP001289374">
    <property type="component" value="Unassembled WGS sequence"/>
</dbReference>
<gene>
    <name evidence="6" type="ORF">Sango_1200800</name>
</gene>
<dbReference type="EMBL" id="JACGWL010000006">
    <property type="protein sequence ID" value="KAK4400947.1"/>
    <property type="molecule type" value="Genomic_DNA"/>
</dbReference>
<dbReference type="Pfam" id="PF00295">
    <property type="entry name" value="Glyco_hydro_28"/>
    <property type="match status" value="1"/>
</dbReference>
<evidence type="ECO:0000256" key="5">
    <source>
        <dbReference type="SAM" id="SignalP"/>
    </source>
</evidence>
<dbReference type="AlphaFoldDB" id="A0AAE1WXH9"/>
<dbReference type="GO" id="GO:0004650">
    <property type="term" value="F:polygalacturonase activity"/>
    <property type="evidence" value="ECO:0007669"/>
    <property type="project" value="InterPro"/>
</dbReference>
<dbReference type="InterPro" id="IPR051801">
    <property type="entry name" value="GH28_Enzymes"/>
</dbReference>
<feature type="chain" id="PRO_5042051625" evidence="5">
    <location>
        <begin position="19"/>
        <end position="440"/>
    </location>
</feature>
<protein>
    <submittedName>
        <fullName evidence="6">Polygalacturonase</fullName>
    </submittedName>
</protein>
<comment type="similarity">
    <text evidence="1 4">Belongs to the glycosyl hydrolase 28 family.</text>
</comment>
<organism evidence="6 7">
    <name type="scientific">Sesamum angolense</name>
    <dbReference type="NCBI Taxonomy" id="2727404"/>
    <lineage>
        <taxon>Eukaryota</taxon>
        <taxon>Viridiplantae</taxon>
        <taxon>Streptophyta</taxon>
        <taxon>Embryophyta</taxon>
        <taxon>Tracheophyta</taxon>
        <taxon>Spermatophyta</taxon>
        <taxon>Magnoliopsida</taxon>
        <taxon>eudicotyledons</taxon>
        <taxon>Gunneridae</taxon>
        <taxon>Pentapetalae</taxon>
        <taxon>asterids</taxon>
        <taxon>lamiids</taxon>
        <taxon>Lamiales</taxon>
        <taxon>Pedaliaceae</taxon>
        <taxon>Sesamum</taxon>
    </lineage>
</organism>
<evidence type="ECO:0000256" key="3">
    <source>
        <dbReference type="ARBA" id="ARBA00023295"/>
    </source>
</evidence>
<reference evidence="6" key="1">
    <citation type="submission" date="2020-06" db="EMBL/GenBank/DDBJ databases">
        <authorList>
            <person name="Li T."/>
            <person name="Hu X."/>
            <person name="Zhang T."/>
            <person name="Song X."/>
            <person name="Zhang H."/>
            <person name="Dai N."/>
            <person name="Sheng W."/>
            <person name="Hou X."/>
            <person name="Wei L."/>
        </authorList>
    </citation>
    <scope>NUCLEOTIDE SEQUENCE</scope>
    <source>
        <strain evidence="6">K16</strain>
        <tissue evidence="6">Leaf</tissue>
    </source>
</reference>
<dbReference type="SUPFAM" id="SSF51126">
    <property type="entry name" value="Pectin lyase-like"/>
    <property type="match status" value="1"/>
</dbReference>
<dbReference type="Gene3D" id="2.160.20.10">
    <property type="entry name" value="Single-stranded right-handed beta-helix, Pectin lyase-like"/>
    <property type="match status" value="1"/>
</dbReference>
<dbReference type="InterPro" id="IPR012334">
    <property type="entry name" value="Pectin_lyas_fold"/>
</dbReference>
<keyword evidence="7" id="KW-1185">Reference proteome</keyword>
<evidence type="ECO:0000256" key="1">
    <source>
        <dbReference type="ARBA" id="ARBA00008834"/>
    </source>
</evidence>
<keyword evidence="5" id="KW-0732">Signal</keyword>
<accession>A0AAE1WXH9</accession>
<proteinExistence type="inferred from homology"/>
<feature type="signal peptide" evidence="5">
    <location>
        <begin position="1"/>
        <end position="18"/>
    </location>
</feature>
<dbReference type="InterPro" id="IPR011050">
    <property type="entry name" value="Pectin_lyase_fold/virulence"/>
</dbReference>
<keyword evidence="2 4" id="KW-0378">Hydrolase</keyword>